<proteinExistence type="predicted"/>
<keyword evidence="1" id="KW-0496">Mitochondrion</keyword>
<accession>Q5U6J8</accession>
<protein>
    <submittedName>
        <fullName evidence="1">Orf177 protein</fullName>
    </submittedName>
</protein>
<sequence length="177" mass="20117">MCDHPDFEDVVRDSWGAVVHGTSMYRVWRKLSLLKVGLKQLHSSQFAGITSRIEKAREDLEVVQSSLQAAPLNPSLHSQEKTEQLRKWNSIEESALRQQSRVQWLTLGDSNNHFFVSAIKERNFRNSIDVLFDDQDVKLTTHQDIQKEVVGFFKGLMGTSASVLPAVDISIVRKGPR</sequence>
<organism evidence="1">
    <name type="scientific">Beta vulgaris subsp. vulgaris</name>
    <name type="common">Beet</name>
    <dbReference type="NCBI Taxonomy" id="3555"/>
    <lineage>
        <taxon>Eukaryota</taxon>
        <taxon>Viridiplantae</taxon>
        <taxon>Streptophyta</taxon>
        <taxon>Embryophyta</taxon>
        <taxon>Tracheophyta</taxon>
        <taxon>Spermatophyta</taxon>
        <taxon>Magnoliopsida</taxon>
        <taxon>eudicotyledons</taxon>
        <taxon>Gunneridae</taxon>
        <taxon>Pentapetalae</taxon>
        <taxon>Caryophyllales</taxon>
        <taxon>Chenopodiaceae</taxon>
        <taxon>Betoideae</taxon>
        <taxon>Beta</taxon>
    </lineage>
</organism>
<reference evidence="1" key="1">
    <citation type="journal article" date="2004" name="Mol. Genet. Genomics">
        <title>The cytoplasmic male-sterile type and normal type mitochondrial genomes of sugar beet share the same complement of genes of known function but differ in the content of expressed ORFs.</title>
        <authorList>
            <person name="Satoh M."/>
            <person name="Kubo T."/>
            <person name="Nishizawa S."/>
            <person name="Estiati A."/>
            <person name="Itchoda N."/>
            <person name="Mikami T."/>
        </authorList>
    </citation>
    <scope>NUCLEOTIDE SEQUENCE</scope>
</reference>
<name>Q5U6J8_BETVV</name>
<evidence type="ECO:0000313" key="1">
    <source>
        <dbReference type="EMBL" id="BAD66709.1"/>
    </source>
</evidence>
<geneLocation type="mitochondrion" evidence="1"/>
<dbReference type="EMBL" id="BA000024">
    <property type="protein sequence ID" value="BAD66709.1"/>
    <property type="molecule type" value="Genomic_DNA"/>
</dbReference>
<gene>
    <name evidence="1" type="primary">orf177</name>
</gene>
<dbReference type="AlphaFoldDB" id="Q5U6J8"/>